<evidence type="ECO:0000313" key="5">
    <source>
        <dbReference type="Proteomes" id="UP000321168"/>
    </source>
</evidence>
<dbReference type="OrthoDB" id="9778912at2"/>
<accession>A0A5C6V9H5</accession>
<dbReference type="PANTHER" id="PTHR32332:SF20">
    <property type="entry name" value="2-NITROPROPANE DIOXYGENASE-LIKE PROTEIN"/>
    <property type="match status" value="1"/>
</dbReference>
<reference evidence="4 5" key="1">
    <citation type="submission" date="2019-08" db="EMBL/GenBank/DDBJ databases">
        <title>Genome of Luteibaculum oceani JCM 18817.</title>
        <authorList>
            <person name="Bowman J.P."/>
        </authorList>
    </citation>
    <scope>NUCLEOTIDE SEQUENCE [LARGE SCALE GENOMIC DNA]</scope>
    <source>
        <strain evidence="4 5">JCM 18817</strain>
    </source>
</reference>
<keyword evidence="2" id="KW-0288">FMN</keyword>
<dbReference type="Gene3D" id="3.20.20.70">
    <property type="entry name" value="Aldolase class I"/>
    <property type="match status" value="1"/>
</dbReference>
<keyword evidence="1" id="KW-0285">Flavoprotein</keyword>
<keyword evidence="3" id="KW-0560">Oxidoreductase</keyword>
<evidence type="ECO:0000256" key="1">
    <source>
        <dbReference type="ARBA" id="ARBA00022630"/>
    </source>
</evidence>
<dbReference type="RefSeq" id="WP_147014097.1">
    <property type="nucleotide sequence ID" value="NZ_VORB01000004.1"/>
</dbReference>
<keyword evidence="4" id="KW-0503">Monooxygenase</keyword>
<protein>
    <submittedName>
        <fullName evidence="4">Nitronate monooxygenase</fullName>
    </submittedName>
</protein>
<evidence type="ECO:0000256" key="2">
    <source>
        <dbReference type="ARBA" id="ARBA00022643"/>
    </source>
</evidence>
<dbReference type="EMBL" id="VORB01000004">
    <property type="protein sequence ID" value="TXC81390.1"/>
    <property type="molecule type" value="Genomic_DNA"/>
</dbReference>
<dbReference type="InterPro" id="IPR004136">
    <property type="entry name" value="NMO"/>
</dbReference>
<dbReference type="Proteomes" id="UP000321168">
    <property type="component" value="Unassembled WGS sequence"/>
</dbReference>
<organism evidence="4 5">
    <name type="scientific">Luteibaculum oceani</name>
    <dbReference type="NCBI Taxonomy" id="1294296"/>
    <lineage>
        <taxon>Bacteria</taxon>
        <taxon>Pseudomonadati</taxon>
        <taxon>Bacteroidota</taxon>
        <taxon>Flavobacteriia</taxon>
        <taxon>Flavobacteriales</taxon>
        <taxon>Luteibaculaceae</taxon>
        <taxon>Luteibaculum</taxon>
    </lineage>
</organism>
<dbReference type="SUPFAM" id="SSF51412">
    <property type="entry name" value="Inosine monophosphate dehydrogenase (IMPDH)"/>
    <property type="match status" value="1"/>
</dbReference>
<dbReference type="AlphaFoldDB" id="A0A5C6V9H5"/>
<keyword evidence="5" id="KW-1185">Reference proteome</keyword>
<name>A0A5C6V9H5_9FLAO</name>
<sequence length="314" mass="33803">MENLHQSISGTKYPIIQAGMVWVSGWKLALACSKAGILGCIGAGSMSPEVLDIHLTKIKTAIGDLPFAVNLPLFYSKIEEQVQLIIKHRVPIVICSAGSPKKFTSIFKENGIKVFHVVPSLQLALKAQDAEVDAVIAEGFEAGGHNGRDETTSLVLLQELQGNLDIPYFAAGGFGTGRSLLAAQVLGASGVQMGSVFVPTIEASCHPNYKNYLCNLPSGATKLSLKPLNPVRLAPNKFFEEVQKLEQRGASKEDLATLLGKGRAKLGMFDGNLEEGELEIGQIISLVKDVLPAGEVVKRIVREYQEAKELVRRG</sequence>
<gene>
    <name evidence="4" type="ORF">FRX97_05130</name>
</gene>
<evidence type="ECO:0000313" key="4">
    <source>
        <dbReference type="EMBL" id="TXC81390.1"/>
    </source>
</evidence>
<dbReference type="GO" id="GO:0018580">
    <property type="term" value="F:nitronate monooxygenase activity"/>
    <property type="evidence" value="ECO:0007669"/>
    <property type="project" value="InterPro"/>
</dbReference>
<dbReference type="PANTHER" id="PTHR32332">
    <property type="entry name" value="2-NITROPROPANE DIOXYGENASE"/>
    <property type="match status" value="1"/>
</dbReference>
<dbReference type="Pfam" id="PF03060">
    <property type="entry name" value="NMO"/>
    <property type="match status" value="2"/>
</dbReference>
<proteinExistence type="predicted"/>
<comment type="caution">
    <text evidence="4">The sequence shown here is derived from an EMBL/GenBank/DDBJ whole genome shotgun (WGS) entry which is preliminary data.</text>
</comment>
<evidence type="ECO:0000256" key="3">
    <source>
        <dbReference type="ARBA" id="ARBA00023002"/>
    </source>
</evidence>
<dbReference type="CDD" id="cd04730">
    <property type="entry name" value="NPD_like"/>
    <property type="match status" value="1"/>
</dbReference>
<dbReference type="InterPro" id="IPR013785">
    <property type="entry name" value="Aldolase_TIM"/>
</dbReference>